<organism evidence="1 2">
    <name type="scientific">Pyropia yezoensis</name>
    <name type="common">Susabi-nori</name>
    <name type="synonym">Porphyra yezoensis</name>
    <dbReference type="NCBI Taxonomy" id="2788"/>
    <lineage>
        <taxon>Eukaryota</taxon>
        <taxon>Rhodophyta</taxon>
        <taxon>Bangiophyceae</taxon>
        <taxon>Bangiales</taxon>
        <taxon>Bangiaceae</taxon>
        <taxon>Pyropia</taxon>
    </lineage>
</organism>
<accession>A0ACC3C6W5</accession>
<comment type="caution">
    <text evidence="1">The sequence shown here is derived from an EMBL/GenBank/DDBJ whole genome shotgun (WGS) entry which is preliminary data.</text>
</comment>
<dbReference type="EMBL" id="CM020619">
    <property type="protein sequence ID" value="KAK1865965.1"/>
    <property type="molecule type" value="Genomic_DNA"/>
</dbReference>
<dbReference type="Proteomes" id="UP000798662">
    <property type="component" value="Chromosome 2"/>
</dbReference>
<gene>
    <name evidence="1" type="ORF">I4F81_008487</name>
</gene>
<keyword evidence="2" id="KW-1185">Reference proteome</keyword>
<name>A0ACC3C6W5_PYRYE</name>
<reference evidence="1" key="1">
    <citation type="submission" date="2019-11" db="EMBL/GenBank/DDBJ databases">
        <title>Nori genome reveals adaptations in red seaweeds to the harsh intertidal environment.</title>
        <authorList>
            <person name="Wang D."/>
            <person name="Mao Y."/>
        </authorList>
    </citation>
    <scope>NUCLEOTIDE SEQUENCE</scope>
    <source>
        <tissue evidence="1">Gametophyte</tissue>
    </source>
</reference>
<evidence type="ECO:0000313" key="2">
    <source>
        <dbReference type="Proteomes" id="UP000798662"/>
    </source>
</evidence>
<proteinExistence type="predicted"/>
<protein>
    <submittedName>
        <fullName evidence="1">Uncharacterized protein</fullName>
    </submittedName>
</protein>
<sequence>MCCSSYGYRPSTLPLSRRCVSAHLFAQSVSIGAAAAVAAVGSPGGDSAPTGALPLAASAAPADRLHEWASAVTAHRPGCGLTPPPVAAVVSQPPPPPSRYLCRPFPCRRGSDDAAAVGVGEVCAVPGDKARRDVRRRNRDGGTAAASHSWVAAAPQSCGACVACESRTTRRVLSVHC</sequence>
<evidence type="ECO:0000313" key="1">
    <source>
        <dbReference type="EMBL" id="KAK1865965.1"/>
    </source>
</evidence>